<accession>A0ABZ1T7I2</accession>
<dbReference type="EMBL" id="CP108090">
    <property type="protein sequence ID" value="WUQ10284.1"/>
    <property type="molecule type" value="Genomic_DNA"/>
</dbReference>
<name>A0ABZ1T7I2_STRVG</name>
<dbReference type="Proteomes" id="UP001432039">
    <property type="component" value="Chromosome"/>
</dbReference>
<dbReference type="Gene3D" id="2.40.50.140">
    <property type="entry name" value="Nucleic acid-binding proteins"/>
    <property type="match status" value="1"/>
</dbReference>
<organism evidence="1 2">
    <name type="scientific">Streptomyces virginiae</name>
    <name type="common">Streptomyces cinnamonensis</name>
    <dbReference type="NCBI Taxonomy" id="1961"/>
    <lineage>
        <taxon>Bacteria</taxon>
        <taxon>Bacillati</taxon>
        <taxon>Actinomycetota</taxon>
        <taxon>Actinomycetes</taxon>
        <taxon>Kitasatosporales</taxon>
        <taxon>Streptomycetaceae</taxon>
        <taxon>Streptomyces</taxon>
    </lineage>
</organism>
<protein>
    <submittedName>
        <fullName evidence="1">Uncharacterized protein</fullName>
    </submittedName>
</protein>
<reference evidence="1" key="1">
    <citation type="submission" date="2022-10" db="EMBL/GenBank/DDBJ databases">
        <title>The complete genomes of actinobacterial strains from the NBC collection.</title>
        <authorList>
            <person name="Joergensen T.S."/>
            <person name="Alvarez Arevalo M."/>
            <person name="Sterndorff E.B."/>
            <person name="Faurdal D."/>
            <person name="Vuksanovic O."/>
            <person name="Mourched A.-S."/>
            <person name="Charusanti P."/>
            <person name="Shaw S."/>
            <person name="Blin K."/>
            <person name="Weber T."/>
        </authorList>
    </citation>
    <scope>NUCLEOTIDE SEQUENCE</scope>
    <source>
        <strain evidence="1">NBC_00248</strain>
    </source>
</reference>
<gene>
    <name evidence="1" type="ORF">OG517_01895</name>
</gene>
<sequence length="86" mass="9626">MRFPATWGSRDVLDTTLVQPALVGEISADRAIDRGGVFRHPLRFQRLRLDMTTEDVPRFGGHGVEMVERLPLGMRTPGAVTYTRCA</sequence>
<proteinExistence type="predicted"/>
<dbReference type="RefSeq" id="WP_328959846.1">
    <property type="nucleotide sequence ID" value="NZ_CP108090.1"/>
</dbReference>
<keyword evidence="2" id="KW-1185">Reference proteome</keyword>
<evidence type="ECO:0000313" key="1">
    <source>
        <dbReference type="EMBL" id="WUQ10284.1"/>
    </source>
</evidence>
<dbReference type="InterPro" id="IPR012340">
    <property type="entry name" value="NA-bd_OB-fold"/>
</dbReference>
<evidence type="ECO:0000313" key="2">
    <source>
        <dbReference type="Proteomes" id="UP001432039"/>
    </source>
</evidence>